<evidence type="ECO:0000313" key="1">
    <source>
        <dbReference type="EMBL" id="JAD51018.1"/>
    </source>
</evidence>
<protein>
    <submittedName>
        <fullName evidence="1">Uncharacterized protein</fullName>
    </submittedName>
</protein>
<name>A0A0A9AMC8_ARUDO</name>
<reference evidence="1" key="1">
    <citation type="submission" date="2014-09" db="EMBL/GenBank/DDBJ databases">
        <authorList>
            <person name="Magalhaes I.L.F."/>
            <person name="Oliveira U."/>
            <person name="Santos F.R."/>
            <person name="Vidigal T.H.D.A."/>
            <person name="Brescovit A.D."/>
            <person name="Santos A.J."/>
        </authorList>
    </citation>
    <scope>NUCLEOTIDE SEQUENCE</scope>
    <source>
        <tissue evidence="1">Shoot tissue taken approximately 20 cm above the soil surface</tissue>
    </source>
</reference>
<proteinExistence type="predicted"/>
<accession>A0A0A9AMC8</accession>
<organism evidence="1">
    <name type="scientific">Arundo donax</name>
    <name type="common">Giant reed</name>
    <name type="synonym">Donax arundinaceus</name>
    <dbReference type="NCBI Taxonomy" id="35708"/>
    <lineage>
        <taxon>Eukaryota</taxon>
        <taxon>Viridiplantae</taxon>
        <taxon>Streptophyta</taxon>
        <taxon>Embryophyta</taxon>
        <taxon>Tracheophyta</taxon>
        <taxon>Spermatophyta</taxon>
        <taxon>Magnoliopsida</taxon>
        <taxon>Liliopsida</taxon>
        <taxon>Poales</taxon>
        <taxon>Poaceae</taxon>
        <taxon>PACMAD clade</taxon>
        <taxon>Arundinoideae</taxon>
        <taxon>Arundineae</taxon>
        <taxon>Arundo</taxon>
    </lineage>
</organism>
<reference evidence="1" key="2">
    <citation type="journal article" date="2015" name="Data Brief">
        <title>Shoot transcriptome of the giant reed, Arundo donax.</title>
        <authorList>
            <person name="Barrero R.A."/>
            <person name="Guerrero F.D."/>
            <person name="Moolhuijzen P."/>
            <person name="Goolsby J.A."/>
            <person name="Tidwell J."/>
            <person name="Bellgard S.E."/>
            <person name="Bellgard M.I."/>
        </authorList>
    </citation>
    <scope>NUCLEOTIDE SEQUENCE</scope>
    <source>
        <tissue evidence="1">Shoot tissue taken approximately 20 cm above the soil surface</tissue>
    </source>
</reference>
<dbReference type="AlphaFoldDB" id="A0A0A9AMC8"/>
<dbReference type="EMBL" id="GBRH01246877">
    <property type="protein sequence ID" value="JAD51018.1"/>
    <property type="molecule type" value="Transcribed_RNA"/>
</dbReference>
<sequence>MTSSFTVNLIRTILLLFQPCSI</sequence>